<dbReference type="RefSeq" id="WP_193778916.1">
    <property type="nucleotide sequence ID" value="NZ_JADDOJ010000004.1"/>
</dbReference>
<dbReference type="Gene3D" id="3.40.50.2300">
    <property type="match status" value="1"/>
</dbReference>
<protein>
    <submittedName>
        <fullName evidence="1">Response regulator transcription factor</fullName>
    </submittedName>
</protein>
<proteinExistence type="predicted"/>
<evidence type="ECO:0000313" key="2">
    <source>
        <dbReference type="Proteomes" id="UP000715965"/>
    </source>
</evidence>
<name>A0ABR9SAJ0_9BURK</name>
<comment type="caution">
    <text evidence="1">The sequence shown here is derived from an EMBL/GenBank/DDBJ whole genome shotgun (WGS) entry which is preliminary data.</text>
</comment>
<reference evidence="1 2" key="1">
    <citation type="submission" date="2020-10" db="EMBL/GenBank/DDBJ databases">
        <title>Draft genome of Ramlibacter aquaticus LMG 30558.</title>
        <authorList>
            <person name="Props R."/>
        </authorList>
    </citation>
    <scope>NUCLEOTIDE SEQUENCE [LARGE SCALE GENOMIC DNA]</scope>
    <source>
        <strain evidence="1 2">LMG 30558</strain>
    </source>
</reference>
<accession>A0ABR9SAJ0</accession>
<keyword evidence="2" id="KW-1185">Reference proteome</keyword>
<organism evidence="1 2">
    <name type="scientific">Ramlibacter aquaticus</name>
    <dbReference type="NCBI Taxonomy" id="2780094"/>
    <lineage>
        <taxon>Bacteria</taxon>
        <taxon>Pseudomonadati</taxon>
        <taxon>Pseudomonadota</taxon>
        <taxon>Betaproteobacteria</taxon>
        <taxon>Burkholderiales</taxon>
        <taxon>Comamonadaceae</taxon>
        <taxon>Ramlibacter</taxon>
    </lineage>
</organism>
<evidence type="ECO:0000313" key="1">
    <source>
        <dbReference type="EMBL" id="MBE7939370.1"/>
    </source>
</evidence>
<dbReference type="EMBL" id="JADDOJ010000004">
    <property type="protein sequence ID" value="MBE7939370.1"/>
    <property type="molecule type" value="Genomic_DNA"/>
</dbReference>
<dbReference type="InterPro" id="IPR011006">
    <property type="entry name" value="CheY-like_superfamily"/>
</dbReference>
<dbReference type="SUPFAM" id="SSF52172">
    <property type="entry name" value="CheY-like"/>
    <property type="match status" value="1"/>
</dbReference>
<sequence length="254" mass="28140">MGNRVFVKVVGFTDAERHALNTVFRLSQDGPVNYSPWEADAPEPPRMLLVDGQDEAAAAEVALARQSLMPFTWIGPRVPAGAWQCFTRPLAWPEVVMALDEFFLPAPDLDIDLDADPIDTRPTLVLGPGGRPCHALVVAAGLEERLYIRAKLALALWTLADEAESAPRALELARTQDYELVVLDLAPWVDPWPLVVELRALQPALRGVLLLQAGPSPVQRLRAWRAGVTLMRKPPHPGRLHDLLARLRFLPEQD</sequence>
<gene>
    <name evidence="1" type="ORF">IM725_02150</name>
</gene>
<dbReference type="Proteomes" id="UP000715965">
    <property type="component" value="Unassembled WGS sequence"/>
</dbReference>